<evidence type="ECO:0000313" key="2">
    <source>
        <dbReference type="Proteomes" id="UP000218231"/>
    </source>
</evidence>
<accession>A0A2A2JRN9</accession>
<proteinExistence type="predicted"/>
<gene>
    <name evidence="1" type="ORF">WR25_25386</name>
</gene>
<sequence>MVVSGRVCLCLVCAGVAYVCVAFTERALVCSFALRLCSGRLLSVQGRVDEIEEWIHAVVVDELGALRLWQVEVHQEERLQISPKFFTNPRFKLTLALAQPATGFLTSSVFFDRPAAALTTVRCIFEDTFGSDISSDRGRDLTD</sequence>
<organism evidence="1 2">
    <name type="scientific">Diploscapter pachys</name>
    <dbReference type="NCBI Taxonomy" id="2018661"/>
    <lineage>
        <taxon>Eukaryota</taxon>
        <taxon>Metazoa</taxon>
        <taxon>Ecdysozoa</taxon>
        <taxon>Nematoda</taxon>
        <taxon>Chromadorea</taxon>
        <taxon>Rhabditida</taxon>
        <taxon>Rhabditina</taxon>
        <taxon>Rhabditomorpha</taxon>
        <taxon>Rhabditoidea</taxon>
        <taxon>Rhabditidae</taxon>
        <taxon>Diploscapter</taxon>
    </lineage>
</organism>
<evidence type="ECO:0000313" key="1">
    <source>
        <dbReference type="EMBL" id="PAV64317.1"/>
    </source>
</evidence>
<comment type="caution">
    <text evidence="1">The sequence shown here is derived from an EMBL/GenBank/DDBJ whole genome shotgun (WGS) entry which is preliminary data.</text>
</comment>
<protein>
    <submittedName>
        <fullName evidence="1">Uncharacterized protein</fullName>
    </submittedName>
</protein>
<dbReference type="Proteomes" id="UP000218231">
    <property type="component" value="Unassembled WGS sequence"/>
</dbReference>
<reference evidence="1 2" key="1">
    <citation type="journal article" date="2017" name="Curr. Biol.">
        <title>Genome architecture and evolution of a unichromosomal asexual nematode.</title>
        <authorList>
            <person name="Fradin H."/>
            <person name="Zegar C."/>
            <person name="Gutwein M."/>
            <person name="Lucas J."/>
            <person name="Kovtun M."/>
            <person name="Corcoran D."/>
            <person name="Baugh L.R."/>
            <person name="Kiontke K."/>
            <person name="Gunsalus K."/>
            <person name="Fitch D.H."/>
            <person name="Piano F."/>
        </authorList>
    </citation>
    <scope>NUCLEOTIDE SEQUENCE [LARGE SCALE GENOMIC DNA]</scope>
    <source>
        <strain evidence="1">PF1309</strain>
    </source>
</reference>
<dbReference type="EMBL" id="LIAE01010266">
    <property type="protein sequence ID" value="PAV64317.1"/>
    <property type="molecule type" value="Genomic_DNA"/>
</dbReference>
<keyword evidence="2" id="KW-1185">Reference proteome</keyword>
<name>A0A2A2JRN9_9BILA</name>
<dbReference type="AlphaFoldDB" id="A0A2A2JRN9"/>